<keyword evidence="2" id="KW-1185">Reference proteome</keyword>
<sequence>MLRRDVPLLERLCELMLFGREWVAQQPHEARMRGDLSVVGHDAVPDRTTRGARVEGSRVVRSSVCPVSGPGRCPGPR</sequence>
<dbReference type="EMBL" id="JACHMO010000001">
    <property type="protein sequence ID" value="MBB5802516.1"/>
    <property type="molecule type" value="Genomic_DNA"/>
</dbReference>
<accession>A0A7W9HI79</accession>
<proteinExistence type="predicted"/>
<reference evidence="1 2" key="1">
    <citation type="submission" date="2020-08" db="EMBL/GenBank/DDBJ databases">
        <title>Sequencing the genomes of 1000 actinobacteria strains.</title>
        <authorList>
            <person name="Klenk H.-P."/>
        </authorList>
    </citation>
    <scope>NUCLEOTIDE SEQUENCE [LARGE SCALE GENOMIC DNA]</scope>
    <source>
        <strain evidence="1 2">DSM 45486</strain>
    </source>
</reference>
<protein>
    <submittedName>
        <fullName evidence="1">Uncharacterized protein</fullName>
    </submittedName>
</protein>
<dbReference type="AlphaFoldDB" id="A0A7W9HI79"/>
<gene>
    <name evidence="1" type="ORF">F4560_002284</name>
</gene>
<evidence type="ECO:0000313" key="2">
    <source>
        <dbReference type="Proteomes" id="UP000552097"/>
    </source>
</evidence>
<evidence type="ECO:0000313" key="1">
    <source>
        <dbReference type="EMBL" id="MBB5802516.1"/>
    </source>
</evidence>
<name>A0A7W9HI79_9PSEU</name>
<comment type="caution">
    <text evidence="1">The sequence shown here is derived from an EMBL/GenBank/DDBJ whole genome shotgun (WGS) entry which is preliminary data.</text>
</comment>
<organism evidence="1 2">
    <name type="scientific">Saccharothrix ecbatanensis</name>
    <dbReference type="NCBI Taxonomy" id="1105145"/>
    <lineage>
        <taxon>Bacteria</taxon>
        <taxon>Bacillati</taxon>
        <taxon>Actinomycetota</taxon>
        <taxon>Actinomycetes</taxon>
        <taxon>Pseudonocardiales</taxon>
        <taxon>Pseudonocardiaceae</taxon>
        <taxon>Saccharothrix</taxon>
    </lineage>
</organism>
<dbReference type="Proteomes" id="UP000552097">
    <property type="component" value="Unassembled WGS sequence"/>
</dbReference>